<dbReference type="InterPro" id="IPR003607">
    <property type="entry name" value="HD/PDEase_dom"/>
</dbReference>
<keyword evidence="2" id="KW-0378">Hydrolase</keyword>
<evidence type="ECO:0000313" key="2">
    <source>
        <dbReference type="EMBL" id="PKK91321.1"/>
    </source>
</evidence>
<feature type="domain" description="HDOD" evidence="1">
    <location>
        <begin position="18"/>
        <end position="214"/>
    </location>
</feature>
<dbReference type="PANTHER" id="PTHR33525:SF3">
    <property type="entry name" value="RIBONUCLEASE Y"/>
    <property type="match status" value="1"/>
</dbReference>
<dbReference type="Pfam" id="PF08668">
    <property type="entry name" value="HDOD"/>
    <property type="match status" value="1"/>
</dbReference>
<dbReference type="CDD" id="cd00077">
    <property type="entry name" value="HDc"/>
    <property type="match status" value="1"/>
</dbReference>
<dbReference type="PANTHER" id="PTHR33525">
    <property type="match status" value="1"/>
</dbReference>
<comment type="caution">
    <text evidence="2">The sequence shown here is derived from an EMBL/GenBank/DDBJ whole genome shotgun (WGS) entry which is preliminary data.</text>
</comment>
<name>A0A2N1PSK4_9BACT</name>
<evidence type="ECO:0000313" key="3">
    <source>
        <dbReference type="Proteomes" id="UP000233256"/>
    </source>
</evidence>
<gene>
    <name evidence="2" type="ORF">CVV64_06010</name>
</gene>
<dbReference type="Gene3D" id="1.10.3210.10">
    <property type="entry name" value="Hypothetical protein af1432"/>
    <property type="match status" value="1"/>
</dbReference>
<dbReference type="InterPro" id="IPR052340">
    <property type="entry name" value="RNase_Y/CdgJ"/>
</dbReference>
<dbReference type="NCBIfam" id="TIGR00277">
    <property type="entry name" value="HDIG"/>
    <property type="match status" value="1"/>
</dbReference>
<sequence>MKIDVTEVRNTIKKMGDLPSLPMIVSSIVQLVKNPKTSAADITRVISTDPALTAKVLKLVNSAYYGFPREIKTLTSAIMILGFNDVKNLALSATVFEIFREDDEAVEFSRKKLWEHSVAVAVTARMLANIQKYREPEEVFIAGLLHDIGKLIIDHLWHDSFLAILKVINSGEKMMRSAEQEIMGVTHSEIGAVLCEHWNLPPALCKAVLHHHNPSLAPAEIFPITAFIHAADVFSRIRKIGSGGDDLIPRLEKEVWYFLRIKPENLDNLYLRIDEEVAKAESFLDIK</sequence>
<dbReference type="Proteomes" id="UP000233256">
    <property type="component" value="Unassembled WGS sequence"/>
</dbReference>
<organism evidence="2 3">
    <name type="scientific">Candidatus Wallbacteria bacterium HGW-Wallbacteria-1</name>
    <dbReference type="NCBI Taxonomy" id="2013854"/>
    <lineage>
        <taxon>Bacteria</taxon>
        <taxon>Candidatus Walliibacteriota</taxon>
    </lineage>
</organism>
<dbReference type="SUPFAM" id="SSF109604">
    <property type="entry name" value="HD-domain/PDEase-like"/>
    <property type="match status" value="1"/>
</dbReference>
<dbReference type="InterPro" id="IPR006675">
    <property type="entry name" value="HDIG_dom"/>
</dbReference>
<protein>
    <submittedName>
        <fullName evidence="2">HD family phosphohydrolase</fullName>
    </submittedName>
</protein>
<evidence type="ECO:0000259" key="1">
    <source>
        <dbReference type="PROSITE" id="PS51833"/>
    </source>
</evidence>
<proteinExistence type="predicted"/>
<dbReference type="SMART" id="SM00471">
    <property type="entry name" value="HDc"/>
    <property type="match status" value="1"/>
</dbReference>
<dbReference type="EMBL" id="PGXC01000003">
    <property type="protein sequence ID" value="PKK91321.1"/>
    <property type="molecule type" value="Genomic_DNA"/>
</dbReference>
<dbReference type="PROSITE" id="PS51833">
    <property type="entry name" value="HDOD"/>
    <property type="match status" value="1"/>
</dbReference>
<dbReference type="InterPro" id="IPR013976">
    <property type="entry name" value="HDOD"/>
</dbReference>
<accession>A0A2N1PSK4</accession>
<dbReference type="AlphaFoldDB" id="A0A2N1PSK4"/>
<reference evidence="2 3" key="1">
    <citation type="journal article" date="2017" name="ISME J.">
        <title>Potential for microbial H2 and metal transformations associated with novel bacteria and archaea in deep terrestrial subsurface sediments.</title>
        <authorList>
            <person name="Hernsdorf A.W."/>
            <person name="Amano Y."/>
            <person name="Miyakawa K."/>
            <person name="Ise K."/>
            <person name="Suzuki Y."/>
            <person name="Anantharaman K."/>
            <person name="Probst A."/>
            <person name="Burstein D."/>
            <person name="Thomas B.C."/>
            <person name="Banfield J.F."/>
        </authorList>
    </citation>
    <scope>NUCLEOTIDE SEQUENCE [LARGE SCALE GENOMIC DNA]</scope>
    <source>
        <strain evidence="2">HGW-Wallbacteria-1</strain>
    </source>
</reference>
<dbReference type="GO" id="GO:0016787">
    <property type="term" value="F:hydrolase activity"/>
    <property type="evidence" value="ECO:0007669"/>
    <property type="project" value="UniProtKB-KW"/>
</dbReference>